<dbReference type="AlphaFoldDB" id="A0A226D9C5"/>
<feature type="region of interest" description="Disordered" evidence="1">
    <location>
        <begin position="330"/>
        <end position="399"/>
    </location>
</feature>
<dbReference type="Proteomes" id="UP000198287">
    <property type="component" value="Unassembled WGS sequence"/>
</dbReference>
<sequence>MTQNSTRVVNFKIDDSVEVIPSLWISVEASTCKFPASFIPKDLDKLQRDKDYKPEPDWIDFEIDVVKSYDSYSRGLRKAKKYIDYQDLESSEPDGRRRRRKGETSVSADLNYLVVPINSFPSGSQSAYFVLAEGSGVRASNPAAEEFTSVVEERSIGVEDNYLILQIQANNDILNTLLQEFRSFQEEVLKNHATLLEKVVQLEKVVLRGIKSNQSVEADNSWWKWPVKNEDELRAVEIFLSDEGKLNKEVRHLSRIGGTSIKDSVYNTLEWIIDHQLALKTRLTDKSGKLAFGGLRLSKVVKDSVRLANPDARESDLQLDKYIGNWLRQAPDREKSRQKKNGRDAAPISEASNQQAGARRISENSENGGSVINNAARYEDSDSDYGGLSDVEEEELPTEFVNTSSSISKRYKLGEWATKYNIKHNALAPLLAMLKDWLPYDNFPKDPRGITGKPSGAGKRVIIIGIGSKDGFLASKCFPDQASYHKRITEETKNPTTAFRKQEIIDWLTAHDIPLPNGFSEFSKMTVPMLLALARQNKMTPLYVVEKMARDSGKDVKLLWLPVAHCAISQNPWSSCCDHVQKLESLLVEREKVVDTFVSDRLAANEIIINFGDDDSNPEEDDQIYSHPADIQDVMADACNNENAESMHSESLATQKMKISTVKVLTATERRRVNPDRLEMLISMLQLKTKQTRAQIGMLIRRRGQTKTKLWAMKNRE</sequence>
<name>A0A226D9C5_FOLCA</name>
<gene>
    <name evidence="2" type="ORF">Fcan01_24072</name>
</gene>
<reference evidence="2 3" key="1">
    <citation type="submission" date="2015-12" db="EMBL/GenBank/DDBJ databases">
        <title>The genome of Folsomia candida.</title>
        <authorList>
            <person name="Faddeeva A."/>
            <person name="Derks M.F."/>
            <person name="Anvar Y."/>
            <person name="Smit S."/>
            <person name="Van Straalen N."/>
            <person name="Roelofs D."/>
        </authorList>
    </citation>
    <scope>NUCLEOTIDE SEQUENCE [LARGE SCALE GENOMIC DNA]</scope>
    <source>
        <strain evidence="2 3">VU population</strain>
        <tissue evidence="2">Whole body</tissue>
    </source>
</reference>
<keyword evidence="3" id="KW-1185">Reference proteome</keyword>
<evidence type="ECO:0000313" key="2">
    <source>
        <dbReference type="EMBL" id="OXA41221.1"/>
    </source>
</evidence>
<comment type="caution">
    <text evidence="2">The sequence shown here is derived from an EMBL/GenBank/DDBJ whole genome shotgun (WGS) entry which is preliminary data.</text>
</comment>
<evidence type="ECO:0008006" key="4">
    <source>
        <dbReference type="Google" id="ProtNLM"/>
    </source>
</evidence>
<accession>A0A226D9C5</accession>
<dbReference type="OrthoDB" id="10048767at2759"/>
<dbReference type="PANTHER" id="PTHR34153">
    <property type="entry name" value="SI:CH211-262H13.3-RELATED-RELATED"/>
    <property type="match status" value="1"/>
</dbReference>
<dbReference type="EMBL" id="LNIX01000030">
    <property type="protein sequence ID" value="OXA41221.1"/>
    <property type="molecule type" value="Genomic_DNA"/>
</dbReference>
<feature type="compositionally biased region" description="Polar residues" evidence="1">
    <location>
        <begin position="364"/>
        <end position="373"/>
    </location>
</feature>
<proteinExistence type="predicted"/>
<dbReference type="PANTHER" id="PTHR34153:SF2">
    <property type="entry name" value="SI:CH211-262H13.3-RELATED"/>
    <property type="match status" value="1"/>
</dbReference>
<evidence type="ECO:0000313" key="3">
    <source>
        <dbReference type="Proteomes" id="UP000198287"/>
    </source>
</evidence>
<protein>
    <recommendedName>
        <fullName evidence="4">DUF4806 domain-containing protein</fullName>
    </recommendedName>
</protein>
<organism evidence="2 3">
    <name type="scientific">Folsomia candida</name>
    <name type="common">Springtail</name>
    <dbReference type="NCBI Taxonomy" id="158441"/>
    <lineage>
        <taxon>Eukaryota</taxon>
        <taxon>Metazoa</taxon>
        <taxon>Ecdysozoa</taxon>
        <taxon>Arthropoda</taxon>
        <taxon>Hexapoda</taxon>
        <taxon>Collembola</taxon>
        <taxon>Entomobryomorpha</taxon>
        <taxon>Isotomoidea</taxon>
        <taxon>Isotomidae</taxon>
        <taxon>Proisotominae</taxon>
        <taxon>Folsomia</taxon>
    </lineage>
</organism>
<evidence type="ECO:0000256" key="1">
    <source>
        <dbReference type="SAM" id="MobiDB-lite"/>
    </source>
</evidence>